<protein>
    <recommendedName>
        <fullName evidence="4">Peptidase M41 domain-containing protein</fullName>
    </recommendedName>
</protein>
<evidence type="ECO:0008006" key="4">
    <source>
        <dbReference type="Google" id="ProtNLM"/>
    </source>
</evidence>
<dbReference type="RefSeq" id="WP_183800776.1">
    <property type="nucleotide sequence ID" value="NZ_JACIII010000013.1"/>
</dbReference>
<dbReference type="GO" id="GO:0006508">
    <property type="term" value="P:proteolysis"/>
    <property type="evidence" value="ECO:0007669"/>
    <property type="project" value="InterPro"/>
</dbReference>
<feature type="transmembrane region" description="Helical" evidence="1">
    <location>
        <begin position="89"/>
        <end position="110"/>
    </location>
</feature>
<evidence type="ECO:0000256" key="1">
    <source>
        <dbReference type="SAM" id="Phobius"/>
    </source>
</evidence>
<evidence type="ECO:0000313" key="2">
    <source>
        <dbReference type="EMBL" id="MBB6204355.1"/>
    </source>
</evidence>
<dbReference type="GO" id="GO:0005524">
    <property type="term" value="F:ATP binding"/>
    <property type="evidence" value="ECO:0007669"/>
    <property type="project" value="InterPro"/>
</dbReference>
<feature type="transmembrane region" description="Helical" evidence="1">
    <location>
        <begin position="58"/>
        <end position="77"/>
    </location>
</feature>
<keyword evidence="1" id="KW-0472">Membrane</keyword>
<dbReference type="GO" id="GO:0004222">
    <property type="term" value="F:metalloendopeptidase activity"/>
    <property type="evidence" value="ECO:0007669"/>
    <property type="project" value="InterPro"/>
</dbReference>
<keyword evidence="1" id="KW-1133">Transmembrane helix</keyword>
<dbReference type="AlphaFoldDB" id="A0AAW3V4N9"/>
<dbReference type="SUPFAM" id="SSF140990">
    <property type="entry name" value="FtsH protease domain-like"/>
    <property type="match status" value="1"/>
</dbReference>
<dbReference type="Gene3D" id="1.20.58.760">
    <property type="entry name" value="Peptidase M41"/>
    <property type="match status" value="1"/>
</dbReference>
<dbReference type="GO" id="GO:0004176">
    <property type="term" value="F:ATP-dependent peptidase activity"/>
    <property type="evidence" value="ECO:0007669"/>
    <property type="project" value="InterPro"/>
</dbReference>
<accession>A0AAW3V4N9</accession>
<proteinExistence type="predicted"/>
<gene>
    <name evidence="2" type="ORF">GGD69_005249</name>
</gene>
<reference evidence="2 3" key="1">
    <citation type="submission" date="2020-08" db="EMBL/GenBank/DDBJ databases">
        <title>Genomic Encyclopedia of Type Strains, Phase IV (KMG-V): Genome sequencing to study the core and pangenomes of soil and plant-associated prokaryotes.</title>
        <authorList>
            <person name="Whitman W."/>
        </authorList>
    </citation>
    <scope>NUCLEOTIDE SEQUENCE [LARGE SCALE GENOMIC DNA]</scope>
    <source>
        <strain evidence="2 3">SEMIA 4013</strain>
    </source>
</reference>
<comment type="caution">
    <text evidence="2">The sequence shown here is derived from an EMBL/GenBank/DDBJ whole genome shotgun (WGS) entry which is preliminary data.</text>
</comment>
<organism evidence="2 3">
    <name type="scientific">Paraburkholderia fungorum</name>
    <dbReference type="NCBI Taxonomy" id="134537"/>
    <lineage>
        <taxon>Bacteria</taxon>
        <taxon>Pseudomonadati</taxon>
        <taxon>Pseudomonadota</taxon>
        <taxon>Betaproteobacteria</taxon>
        <taxon>Burkholderiales</taxon>
        <taxon>Burkholderiaceae</taxon>
        <taxon>Paraburkholderia</taxon>
    </lineage>
</organism>
<evidence type="ECO:0000313" key="3">
    <source>
        <dbReference type="Proteomes" id="UP000518681"/>
    </source>
</evidence>
<name>A0AAW3V4N9_9BURK</name>
<dbReference type="InterPro" id="IPR037219">
    <property type="entry name" value="Peptidase_M41-like"/>
</dbReference>
<dbReference type="EMBL" id="JACIIK010000009">
    <property type="protein sequence ID" value="MBB6204355.1"/>
    <property type="molecule type" value="Genomic_DNA"/>
</dbReference>
<feature type="transmembrane region" description="Helical" evidence="1">
    <location>
        <begin position="122"/>
        <end position="143"/>
    </location>
</feature>
<sequence length="358" mass="39335">MQKVVEKLRALHERVQCWREEGKLGDILTVVQIVMAALLNLIAPATDSLSPSALTVHQWSSTIGALCITQWVIFSLVRDGRDTNAWSFAARFVERICALFFLLGCIRMFGSKIDSLIDMTLASPRSALGVVFAILGLAAVFFATARPTSTRSLYSIGWASAAAQLAPPRVPVPIEDIRSASVHEAGHALIYAVLPELPGDFEVSVMTTLAPSDVFAGYVRHAAVDLKTTESVAYLRMIVYRAGICAEKEIFGERSLGGQSDNEDWMRIATRYLGGGLGSETYFRNPEGEAQVAHNRQVLKALRDEQDDELAAFFTANHDLLDEFAQQLARDATMKADQVSPYLTRVKFIGRITPLKIA</sequence>
<keyword evidence="1" id="KW-0812">Transmembrane</keyword>
<feature type="transmembrane region" description="Helical" evidence="1">
    <location>
        <begin position="24"/>
        <end position="46"/>
    </location>
</feature>
<dbReference type="Proteomes" id="UP000518681">
    <property type="component" value="Unassembled WGS sequence"/>
</dbReference>